<proteinExistence type="predicted"/>
<feature type="region of interest" description="Disordered" evidence="1">
    <location>
        <begin position="105"/>
        <end position="277"/>
    </location>
</feature>
<dbReference type="EMBL" id="JBFXLS010000066">
    <property type="protein sequence ID" value="KAL2820982.1"/>
    <property type="molecule type" value="Genomic_DNA"/>
</dbReference>
<feature type="compositionally biased region" description="Polar residues" evidence="1">
    <location>
        <begin position="166"/>
        <end position="182"/>
    </location>
</feature>
<keyword evidence="3" id="KW-1185">Reference proteome</keyword>
<organism evidence="2 3">
    <name type="scientific">Aspergillus cavernicola</name>
    <dbReference type="NCBI Taxonomy" id="176166"/>
    <lineage>
        <taxon>Eukaryota</taxon>
        <taxon>Fungi</taxon>
        <taxon>Dikarya</taxon>
        <taxon>Ascomycota</taxon>
        <taxon>Pezizomycotina</taxon>
        <taxon>Eurotiomycetes</taxon>
        <taxon>Eurotiomycetidae</taxon>
        <taxon>Eurotiales</taxon>
        <taxon>Aspergillaceae</taxon>
        <taxon>Aspergillus</taxon>
        <taxon>Aspergillus subgen. Nidulantes</taxon>
    </lineage>
</organism>
<dbReference type="Proteomes" id="UP001610335">
    <property type="component" value="Unassembled WGS sequence"/>
</dbReference>
<feature type="compositionally biased region" description="Low complexity" evidence="1">
    <location>
        <begin position="315"/>
        <end position="325"/>
    </location>
</feature>
<reference evidence="2 3" key="1">
    <citation type="submission" date="2024-07" db="EMBL/GenBank/DDBJ databases">
        <title>Section-level genome sequencing and comparative genomics of Aspergillus sections Usti and Cavernicolus.</title>
        <authorList>
            <consortium name="Lawrence Berkeley National Laboratory"/>
            <person name="Nybo J.L."/>
            <person name="Vesth T.C."/>
            <person name="Theobald S."/>
            <person name="Frisvad J.C."/>
            <person name="Larsen T.O."/>
            <person name="Kjaerboelling I."/>
            <person name="Rothschild-Mancinelli K."/>
            <person name="Lyhne E.K."/>
            <person name="Kogle M.E."/>
            <person name="Barry K."/>
            <person name="Clum A."/>
            <person name="Na H."/>
            <person name="Ledsgaard L."/>
            <person name="Lin J."/>
            <person name="Lipzen A."/>
            <person name="Kuo A."/>
            <person name="Riley R."/>
            <person name="Mondo S."/>
            <person name="LaButti K."/>
            <person name="Haridas S."/>
            <person name="Pangalinan J."/>
            <person name="Salamov A.A."/>
            <person name="Simmons B.A."/>
            <person name="Magnuson J.K."/>
            <person name="Chen J."/>
            <person name="Drula E."/>
            <person name="Henrissat B."/>
            <person name="Wiebenga A."/>
            <person name="Lubbers R.J."/>
            <person name="Gomes A.C."/>
            <person name="Makela M.R."/>
            <person name="Stajich J."/>
            <person name="Grigoriev I.V."/>
            <person name="Mortensen U.H."/>
            <person name="De vries R.P."/>
            <person name="Baker S.E."/>
            <person name="Andersen M.R."/>
        </authorList>
    </citation>
    <scope>NUCLEOTIDE SEQUENCE [LARGE SCALE GENOMIC DNA]</scope>
    <source>
        <strain evidence="2 3">CBS 600.67</strain>
    </source>
</reference>
<accession>A0ABR4I021</accession>
<evidence type="ECO:0000313" key="3">
    <source>
        <dbReference type="Proteomes" id="UP001610335"/>
    </source>
</evidence>
<name>A0ABR4I021_9EURO</name>
<sequence length="572" mass="62317">MDSPSDPATHSDGLNGIPFSERGFGQLSAQEISPTSSRVSSMAPSNQEVQGEADWEQYRPPSASTLRPSSTTPSIARSQRSYVLPSVDEGLDELPRMAPVECGIDDKSDWIPLSNPSPAAGSRGSFAAPSESYGSDRLSSSLAASISHRPSGMSYPISPHRGPSSKAPSVASSRRPSMTPSMTYFHGESQLREPTPVLSRAASMRFEEEALPQLPLSRITSVASSRRGSQASGSERGVIDLPLEPAPRSVPPYNGQLETRPESRPATSSSPVSVRFGDQTDYPLSSFTGGLAEMSLTGPSAPEYKRQLIDLPVRSSIRSSPSDNSHLVSDPALSDEPYLARSRATSRAASSLEPNTPRNGRYCTTLDTMCEECRYTKKTITPTLPDKYLTCPLGTYPVMLECVLMGTADEASDIASKLAAHINQFICQKVSLHAVVRRSAAGGHGAGRWYDVTTRDYPAPMSLTYSSSAKPKNVEKPSNLMFWRTAKINEKKRVKKPAEKPKFRDFRILLDFPVPIEPRGPAEKHIVHGLPNNVKIIKVKIIKTHHTLHRLCWWARTHPKSSGDQQAGHFLA</sequence>
<feature type="compositionally biased region" description="Low complexity" evidence="1">
    <location>
        <begin position="221"/>
        <end position="236"/>
    </location>
</feature>
<comment type="caution">
    <text evidence="2">The sequence shown here is derived from an EMBL/GenBank/DDBJ whole genome shotgun (WGS) entry which is preliminary data.</text>
</comment>
<feature type="compositionally biased region" description="Polar residues" evidence="1">
    <location>
        <begin position="27"/>
        <end position="49"/>
    </location>
</feature>
<feature type="region of interest" description="Disordered" evidence="1">
    <location>
        <begin position="315"/>
        <end position="357"/>
    </location>
</feature>
<feature type="region of interest" description="Disordered" evidence="1">
    <location>
        <begin position="1"/>
        <end position="83"/>
    </location>
</feature>
<feature type="compositionally biased region" description="Polar residues" evidence="1">
    <location>
        <begin position="62"/>
        <end position="81"/>
    </location>
</feature>
<feature type="compositionally biased region" description="Low complexity" evidence="1">
    <location>
        <begin position="340"/>
        <end position="351"/>
    </location>
</feature>
<gene>
    <name evidence="2" type="ORF">BDW59DRAFT_164386</name>
</gene>
<protein>
    <submittedName>
        <fullName evidence="2">Uncharacterized protein</fullName>
    </submittedName>
</protein>
<evidence type="ECO:0000256" key="1">
    <source>
        <dbReference type="SAM" id="MobiDB-lite"/>
    </source>
</evidence>
<evidence type="ECO:0000313" key="2">
    <source>
        <dbReference type="EMBL" id="KAL2820982.1"/>
    </source>
</evidence>